<proteinExistence type="predicted"/>
<protein>
    <submittedName>
        <fullName evidence="2">Uncharacterized protein</fullName>
    </submittedName>
</protein>
<feature type="compositionally biased region" description="Basic residues" evidence="1">
    <location>
        <begin position="48"/>
        <end position="72"/>
    </location>
</feature>
<feature type="non-terminal residue" evidence="2">
    <location>
        <position position="1"/>
    </location>
</feature>
<comment type="caution">
    <text evidence="2">The sequence shown here is derived from an EMBL/GenBank/DDBJ whole genome shotgun (WGS) entry which is preliminary data.</text>
</comment>
<evidence type="ECO:0000256" key="1">
    <source>
        <dbReference type="SAM" id="MobiDB-lite"/>
    </source>
</evidence>
<accession>A0ABD2MMX9</accession>
<evidence type="ECO:0000313" key="2">
    <source>
        <dbReference type="EMBL" id="KAL3267768.1"/>
    </source>
</evidence>
<evidence type="ECO:0000313" key="3">
    <source>
        <dbReference type="Proteomes" id="UP001516400"/>
    </source>
</evidence>
<organism evidence="2 3">
    <name type="scientific">Cryptolaemus montrouzieri</name>
    <dbReference type="NCBI Taxonomy" id="559131"/>
    <lineage>
        <taxon>Eukaryota</taxon>
        <taxon>Metazoa</taxon>
        <taxon>Ecdysozoa</taxon>
        <taxon>Arthropoda</taxon>
        <taxon>Hexapoda</taxon>
        <taxon>Insecta</taxon>
        <taxon>Pterygota</taxon>
        <taxon>Neoptera</taxon>
        <taxon>Endopterygota</taxon>
        <taxon>Coleoptera</taxon>
        <taxon>Polyphaga</taxon>
        <taxon>Cucujiformia</taxon>
        <taxon>Coccinelloidea</taxon>
        <taxon>Coccinellidae</taxon>
        <taxon>Scymninae</taxon>
        <taxon>Scymnini</taxon>
        <taxon>Cryptolaemus</taxon>
    </lineage>
</organism>
<dbReference type="EMBL" id="JABFTP020000021">
    <property type="protein sequence ID" value="KAL3267768.1"/>
    <property type="molecule type" value="Genomic_DNA"/>
</dbReference>
<dbReference type="AlphaFoldDB" id="A0ABD2MMX9"/>
<gene>
    <name evidence="2" type="ORF">HHI36_006895</name>
</gene>
<feature type="region of interest" description="Disordered" evidence="1">
    <location>
        <begin position="48"/>
        <end position="80"/>
    </location>
</feature>
<reference evidence="2 3" key="1">
    <citation type="journal article" date="2021" name="BMC Biol.">
        <title>Horizontally acquired antibacterial genes associated with adaptive radiation of ladybird beetles.</title>
        <authorList>
            <person name="Li H.S."/>
            <person name="Tang X.F."/>
            <person name="Huang Y.H."/>
            <person name="Xu Z.Y."/>
            <person name="Chen M.L."/>
            <person name="Du X.Y."/>
            <person name="Qiu B.Y."/>
            <person name="Chen P.T."/>
            <person name="Zhang W."/>
            <person name="Slipinski A."/>
            <person name="Escalona H.E."/>
            <person name="Waterhouse R.M."/>
            <person name="Zwick A."/>
            <person name="Pang H."/>
        </authorList>
    </citation>
    <scope>NUCLEOTIDE SEQUENCE [LARGE SCALE GENOMIC DNA]</scope>
    <source>
        <strain evidence="2">SYSU2018</strain>
    </source>
</reference>
<keyword evidence="3" id="KW-1185">Reference proteome</keyword>
<name>A0ABD2MMX9_9CUCU</name>
<dbReference type="Proteomes" id="UP001516400">
    <property type="component" value="Unassembled WGS sequence"/>
</dbReference>
<sequence>SLAQKQRRYRLKVKLNPEKEAASKKKHLERYHLRKKLVKDMREQEHRAAKRKWKIANKKRRARDRRRVRRNRSALYGRNL</sequence>